<dbReference type="AlphaFoldDB" id="A0A1C3XBF2"/>
<protein>
    <submittedName>
        <fullName evidence="2">Uncharacterized protein</fullName>
    </submittedName>
</protein>
<reference evidence="2 3" key="1">
    <citation type="submission" date="2016-08" db="EMBL/GenBank/DDBJ databases">
        <authorList>
            <person name="Seilhamer J.J."/>
        </authorList>
    </citation>
    <scope>NUCLEOTIDE SEQUENCE [LARGE SCALE GENOMIC DNA]</scope>
    <source>
        <strain evidence="2 3">P1-7</strain>
    </source>
</reference>
<evidence type="ECO:0000313" key="2">
    <source>
        <dbReference type="EMBL" id="SCB49485.1"/>
    </source>
</evidence>
<evidence type="ECO:0000313" key="1">
    <source>
        <dbReference type="EMBL" id="MBB6488228.1"/>
    </source>
</evidence>
<sequence length="45" mass="5003">MKVYAGVIFEKAASGGLVDTSSPSFLQKHWSKLPARKRLPRPVTF</sequence>
<evidence type="ECO:0000313" key="3">
    <source>
        <dbReference type="Proteomes" id="UP000199205"/>
    </source>
</evidence>
<organism evidence="2 3">
    <name type="scientific">Rhizobium lusitanum</name>
    <dbReference type="NCBI Taxonomy" id="293958"/>
    <lineage>
        <taxon>Bacteria</taxon>
        <taxon>Pseudomonadati</taxon>
        <taxon>Pseudomonadota</taxon>
        <taxon>Alphaproteobacteria</taxon>
        <taxon>Hyphomicrobiales</taxon>
        <taxon>Rhizobiaceae</taxon>
        <taxon>Rhizobium/Agrobacterium group</taxon>
        <taxon>Rhizobium</taxon>
    </lineage>
</organism>
<accession>A0A1C3XBF2</accession>
<reference evidence="1 4" key="2">
    <citation type="submission" date="2020-08" db="EMBL/GenBank/DDBJ databases">
        <title>Genomic Encyclopedia of Type Strains, Phase IV (KMG-V): Genome sequencing to study the core and pangenomes of soil and plant-associated prokaryotes.</title>
        <authorList>
            <person name="Whitman W."/>
        </authorList>
    </citation>
    <scope>NUCLEOTIDE SEQUENCE [LARGE SCALE GENOMIC DNA]</scope>
    <source>
        <strain evidence="1 4">SEMIA 4060</strain>
    </source>
</reference>
<dbReference type="Proteomes" id="UP000199205">
    <property type="component" value="Unassembled WGS sequence"/>
</dbReference>
<dbReference type="EMBL" id="JACHBG010000020">
    <property type="protein sequence ID" value="MBB6488228.1"/>
    <property type="molecule type" value="Genomic_DNA"/>
</dbReference>
<gene>
    <name evidence="2" type="ORF">GA0061101_13058</name>
    <name evidence="1" type="ORF">GGD46_005542</name>
</gene>
<evidence type="ECO:0000313" key="4">
    <source>
        <dbReference type="Proteomes" id="UP000565576"/>
    </source>
</evidence>
<proteinExistence type="predicted"/>
<dbReference type="EMBL" id="FMAF01000030">
    <property type="protein sequence ID" value="SCB49485.1"/>
    <property type="molecule type" value="Genomic_DNA"/>
</dbReference>
<dbReference type="Proteomes" id="UP000565576">
    <property type="component" value="Unassembled WGS sequence"/>
</dbReference>
<name>A0A1C3XBF2_9HYPH</name>